<reference evidence="9 10" key="1">
    <citation type="submission" date="2020-05" db="EMBL/GenBank/DDBJ databases">
        <title>MicrobeNet Type strains.</title>
        <authorList>
            <person name="Nicholson A.C."/>
        </authorList>
    </citation>
    <scope>NUCLEOTIDE SEQUENCE [LARGE SCALE GENOMIC DNA]</scope>
    <source>
        <strain evidence="9 10">JCM 14282</strain>
    </source>
</reference>
<evidence type="ECO:0000256" key="1">
    <source>
        <dbReference type="ARBA" id="ARBA00004651"/>
    </source>
</evidence>
<accession>A0A7Y2M0S8</accession>
<feature type="transmembrane region" description="Helical" evidence="7">
    <location>
        <begin position="110"/>
        <end position="136"/>
    </location>
</feature>
<feature type="transmembrane region" description="Helical" evidence="7">
    <location>
        <begin position="157"/>
        <end position="179"/>
    </location>
</feature>
<feature type="transmembrane region" description="Helical" evidence="7">
    <location>
        <begin position="45"/>
        <end position="69"/>
    </location>
</feature>
<keyword evidence="3" id="KW-1003">Cell membrane</keyword>
<dbReference type="PROSITE" id="PS50928">
    <property type="entry name" value="ABC_TM1"/>
    <property type="match status" value="1"/>
</dbReference>
<evidence type="ECO:0000313" key="10">
    <source>
        <dbReference type="Proteomes" id="UP000543598"/>
    </source>
</evidence>
<dbReference type="EMBL" id="JABEMB010000008">
    <property type="protein sequence ID" value="NNH03699.1"/>
    <property type="molecule type" value="Genomic_DNA"/>
</dbReference>
<proteinExistence type="inferred from homology"/>
<keyword evidence="10" id="KW-1185">Reference proteome</keyword>
<dbReference type="Proteomes" id="UP000543598">
    <property type="component" value="Unassembled WGS sequence"/>
</dbReference>
<keyword evidence="4 7" id="KW-0812">Transmembrane</keyword>
<dbReference type="AlphaFoldDB" id="A0A7Y2M0S8"/>
<dbReference type="InterPro" id="IPR000515">
    <property type="entry name" value="MetI-like"/>
</dbReference>
<dbReference type="GO" id="GO:0005886">
    <property type="term" value="C:plasma membrane"/>
    <property type="evidence" value="ECO:0007669"/>
    <property type="project" value="UniProtKB-SubCell"/>
</dbReference>
<name>A0A7Y2M0S8_9MICO</name>
<comment type="similarity">
    <text evidence="7">Belongs to the binding-protein-dependent transport system permease family.</text>
</comment>
<keyword evidence="2 7" id="KW-0813">Transport</keyword>
<comment type="subcellular location">
    <subcellularLocation>
        <location evidence="1 7">Cell membrane</location>
        <topology evidence="1 7">Multi-pass membrane protein</topology>
    </subcellularLocation>
</comment>
<dbReference type="InterPro" id="IPR035906">
    <property type="entry name" value="MetI-like_sf"/>
</dbReference>
<protein>
    <submittedName>
        <fullName evidence="9">Carbohydrate ABC transporter permease</fullName>
    </submittedName>
</protein>
<evidence type="ECO:0000256" key="3">
    <source>
        <dbReference type="ARBA" id="ARBA00022475"/>
    </source>
</evidence>
<feature type="domain" description="ABC transmembrane type-1" evidence="8">
    <location>
        <begin position="46"/>
        <end position="236"/>
    </location>
</feature>
<evidence type="ECO:0000256" key="6">
    <source>
        <dbReference type="ARBA" id="ARBA00023136"/>
    </source>
</evidence>
<organism evidence="9 10">
    <name type="scientific">Microbacterium ulmi</name>
    <dbReference type="NCBI Taxonomy" id="179095"/>
    <lineage>
        <taxon>Bacteria</taxon>
        <taxon>Bacillati</taxon>
        <taxon>Actinomycetota</taxon>
        <taxon>Actinomycetes</taxon>
        <taxon>Micrococcales</taxon>
        <taxon>Microbacteriaceae</taxon>
        <taxon>Microbacterium</taxon>
    </lineage>
</organism>
<dbReference type="SUPFAM" id="SSF161098">
    <property type="entry name" value="MetI-like"/>
    <property type="match status" value="1"/>
</dbReference>
<evidence type="ECO:0000313" key="9">
    <source>
        <dbReference type="EMBL" id="NNH03699.1"/>
    </source>
</evidence>
<sequence length="251" mass="28139">MITVALKPDAAPVFTQPTEWVPTQHFEWGNFARALLDPSRPFLRYTINTLVIVALNIVGTVISCALVGYAFARLRFPGRDVLFGVLIVTMLIPWQALLIPQFLLFHQLGWYGSILPLVVPSFFGNAFFIFLIRQYIRSLPRELELAAKIDGCNQFQVWWYIVLPLIRPVLAVCVVFVSLTTWNDLMGPLIYLLRNEDFTVAIGVANMVTRANPQLNILMAANLVMMIPPIVLYFFAQDKLVGGIAAAGLKG</sequence>
<evidence type="ECO:0000256" key="2">
    <source>
        <dbReference type="ARBA" id="ARBA00022448"/>
    </source>
</evidence>
<evidence type="ECO:0000256" key="5">
    <source>
        <dbReference type="ARBA" id="ARBA00022989"/>
    </source>
</evidence>
<dbReference type="Gene3D" id="1.10.3720.10">
    <property type="entry name" value="MetI-like"/>
    <property type="match status" value="1"/>
</dbReference>
<evidence type="ECO:0000256" key="7">
    <source>
        <dbReference type="RuleBase" id="RU363032"/>
    </source>
</evidence>
<feature type="transmembrane region" description="Helical" evidence="7">
    <location>
        <begin position="217"/>
        <end position="236"/>
    </location>
</feature>
<gene>
    <name evidence="9" type="ORF">HLA99_07550</name>
</gene>
<evidence type="ECO:0000256" key="4">
    <source>
        <dbReference type="ARBA" id="ARBA00022692"/>
    </source>
</evidence>
<keyword evidence="5 7" id="KW-1133">Transmembrane helix</keyword>
<dbReference type="PANTHER" id="PTHR43744:SF6">
    <property type="entry name" value="ABC TRANSPORTER PERMEASE PROTEIN YESQ-RELATED"/>
    <property type="match status" value="1"/>
</dbReference>
<comment type="caution">
    <text evidence="9">The sequence shown here is derived from an EMBL/GenBank/DDBJ whole genome shotgun (WGS) entry which is preliminary data.</text>
</comment>
<dbReference type="GO" id="GO:0055085">
    <property type="term" value="P:transmembrane transport"/>
    <property type="evidence" value="ECO:0007669"/>
    <property type="project" value="InterPro"/>
</dbReference>
<keyword evidence="6 7" id="KW-0472">Membrane</keyword>
<evidence type="ECO:0000259" key="8">
    <source>
        <dbReference type="PROSITE" id="PS50928"/>
    </source>
</evidence>
<dbReference type="PANTHER" id="PTHR43744">
    <property type="entry name" value="ABC TRANSPORTER PERMEASE PROTEIN MG189-RELATED-RELATED"/>
    <property type="match status" value="1"/>
</dbReference>
<feature type="transmembrane region" description="Helical" evidence="7">
    <location>
        <begin position="81"/>
        <end position="104"/>
    </location>
</feature>
<dbReference type="Pfam" id="PF00528">
    <property type="entry name" value="BPD_transp_1"/>
    <property type="match status" value="1"/>
</dbReference>
<dbReference type="CDD" id="cd06261">
    <property type="entry name" value="TM_PBP2"/>
    <property type="match status" value="1"/>
</dbReference>